<dbReference type="InterPro" id="IPR011989">
    <property type="entry name" value="ARM-like"/>
</dbReference>
<evidence type="ECO:0000313" key="4">
    <source>
        <dbReference type="EnsemblPlants" id="AUR62043101-RA:cds"/>
    </source>
</evidence>
<organism evidence="4 5">
    <name type="scientific">Chenopodium quinoa</name>
    <name type="common">Quinoa</name>
    <dbReference type="NCBI Taxonomy" id="63459"/>
    <lineage>
        <taxon>Eukaryota</taxon>
        <taxon>Viridiplantae</taxon>
        <taxon>Streptophyta</taxon>
        <taxon>Embryophyta</taxon>
        <taxon>Tracheophyta</taxon>
        <taxon>Spermatophyta</taxon>
        <taxon>Magnoliopsida</taxon>
        <taxon>eudicotyledons</taxon>
        <taxon>Gunneridae</taxon>
        <taxon>Pentapetalae</taxon>
        <taxon>Caryophyllales</taxon>
        <taxon>Chenopodiaceae</taxon>
        <taxon>Chenopodioideae</taxon>
        <taxon>Atripliceae</taxon>
        <taxon>Chenopodium</taxon>
    </lineage>
</organism>
<feature type="repeat" description="ARM" evidence="3">
    <location>
        <begin position="19"/>
        <end position="53"/>
    </location>
</feature>
<dbReference type="SUPFAM" id="SSF48371">
    <property type="entry name" value="ARM repeat"/>
    <property type="match status" value="1"/>
</dbReference>
<accession>A0A803NEZ0</accession>
<dbReference type="EnsemblPlants" id="AUR62044695-RA">
    <property type="protein sequence ID" value="AUR62044695-RA:cds"/>
    <property type="gene ID" value="AUR62044695"/>
</dbReference>
<dbReference type="PANTHER" id="PTHR23315:SF7">
    <property type="entry name" value="U-BOX DOMAIN-CONTAINING PROTEIN 4"/>
    <property type="match status" value="1"/>
</dbReference>
<accession>A0A803NAR1</accession>
<keyword evidence="2" id="KW-0833">Ubl conjugation pathway</keyword>
<protein>
    <submittedName>
        <fullName evidence="4">Uncharacterized protein</fullName>
    </submittedName>
</protein>
<dbReference type="Gramene" id="AUR62044695-RA">
    <property type="protein sequence ID" value="AUR62044695-RA:cds"/>
    <property type="gene ID" value="AUR62044695"/>
</dbReference>
<reference evidence="4" key="2">
    <citation type="submission" date="2021-03" db="UniProtKB">
        <authorList>
            <consortium name="EnsemblPlants"/>
        </authorList>
    </citation>
    <scope>IDENTIFICATION</scope>
</reference>
<dbReference type="PANTHER" id="PTHR23315">
    <property type="entry name" value="U BOX DOMAIN-CONTAINING"/>
    <property type="match status" value="1"/>
</dbReference>
<sequence length="140" mass="15454">MLRILAKDLDNQIIITSYGAIDPLVKLLCSSDMNTQENAVTTVLNLSISNNNKTGTPEDQDNAAATLYSLSVFEENKIRIGNSGAIDALVELLGMEHPVVGRMRPLLCSTCLHIRIIDTFSYATFSYLVHVRNLKSQRKG</sequence>
<dbReference type="Proteomes" id="UP000596660">
    <property type="component" value="Unplaced"/>
</dbReference>
<proteinExistence type="predicted"/>
<name>A0A803NAR1_CHEQI</name>
<dbReference type="InterPro" id="IPR000225">
    <property type="entry name" value="Armadillo"/>
</dbReference>
<dbReference type="Gramene" id="AUR62043101-RA">
    <property type="protein sequence ID" value="AUR62043101-RA:cds"/>
    <property type="gene ID" value="AUR62043101"/>
</dbReference>
<evidence type="ECO:0000256" key="1">
    <source>
        <dbReference type="ARBA" id="ARBA00022737"/>
    </source>
</evidence>
<keyword evidence="1" id="KW-0677">Repeat</keyword>
<dbReference type="EnsemblPlants" id="AUR62043101-RA">
    <property type="protein sequence ID" value="AUR62043101-RA:cds"/>
    <property type="gene ID" value="AUR62043101"/>
</dbReference>
<dbReference type="Gene3D" id="1.25.10.10">
    <property type="entry name" value="Leucine-rich Repeat Variant"/>
    <property type="match status" value="2"/>
</dbReference>
<dbReference type="PROSITE" id="PS50176">
    <property type="entry name" value="ARM_REPEAT"/>
    <property type="match status" value="1"/>
</dbReference>
<dbReference type="SMART" id="SM00185">
    <property type="entry name" value="ARM"/>
    <property type="match status" value="2"/>
</dbReference>
<dbReference type="InterPro" id="IPR016024">
    <property type="entry name" value="ARM-type_fold"/>
</dbReference>
<evidence type="ECO:0000256" key="3">
    <source>
        <dbReference type="PROSITE-ProRule" id="PRU00259"/>
    </source>
</evidence>
<keyword evidence="5" id="KW-1185">Reference proteome</keyword>
<dbReference type="Pfam" id="PF00514">
    <property type="entry name" value="Arm"/>
    <property type="match status" value="1"/>
</dbReference>
<evidence type="ECO:0000256" key="2">
    <source>
        <dbReference type="ARBA" id="ARBA00022786"/>
    </source>
</evidence>
<reference evidence="4" key="1">
    <citation type="journal article" date="2017" name="Nature">
        <title>The genome of Chenopodium quinoa.</title>
        <authorList>
            <person name="Jarvis D.E."/>
            <person name="Ho Y.S."/>
            <person name="Lightfoot D.J."/>
            <person name="Schmoeckel S.M."/>
            <person name="Li B."/>
            <person name="Borm T.J.A."/>
            <person name="Ohyanagi H."/>
            <person name="Mineta K."/>
            <person name="Michell C.T."/>
            <person name="Saber N."/>
            <person name="Kharbatia N.M."/>
            <person name="Rupper R.R."/>
            <person name="Sharp A.R."/>
            <person name="Dally N."/>
            <person name="Boughton B.A."/>
            <person name="Woo Y.H."/>
            <person name="Gao G."/>
            <person name="Schijlen E.G.W.M."/>
            <person name="Guo X."/>
            <person name="Momin A.A."/>
            <person name="Negrao S."/>
            <person name="Al-Babili S."/>
            <person name="Gehring C."/>
            <person name="Roessner U."/>
            <person name="Jung C."/>
            <person name="Murphy K."/>
            <person name="Arold S.T."/>
            <person name="Gojobori T."/>
            <person name="van der Linden C.G."/>
            <person name="van Loo E.N."/>
            <person name="Jellen E.N."/>
            <person name="Maughan P.J."/>
            <person name="Tester M."/>
        </authorList>
    </citation>
    <scope>NUCLEOTIDE SEQUENCE [LARGE SCALE GENOMIC DNA]</scope>
    <source>
        <strain evidence="4">cv. PI 614886</strain>
    </source>
</reference>
<dbReference type="AlphaFoldDB" id="A0A803NAR1"/>
<evidence type="ECO:0000313" key="5">
    <source>
        <dbReference type="Proteomes" id="UP000596660"/>
    </source>
</evidence>